<dbReference type="PIRSF" id="PIRSF016478">
    <property type="entry name" value="Coatomer_esu"/>
    <property type="match status" value="1"/>
</dbReference>
<dbReference type="GO" id="GO:0006890">
    <property type="term" value="P:retrograde vesicle-mediated transport, Golgi to endoplasmic reticulum"/>
    <property type="evidence" value="ECO:0007669"/>
    <property type="project" value="UniProtKB-UniRule"/>
</dbReference>
<organism evidence="12 13">
    <name type="scientific">Schizopora paradoxa</name>
    <dbReference type="NCBI Taxonomy" id="27342"/>
    <lineage>
        <taxon>Eukaryota</taxon>
        <taxon>Fungi</taxon>
        <taxon>Dikarya</taxon>
        <taxon>Basidiomycota</taxon>
        <taxon>Agaricomycotina</taxon>
        <taxon>Agaricomycetes</taxon>
        <taxon>Hymenochaetales</taxon>
        <taxon>Schizoporaceae</taxon>
        <taxon>Schizopora</taxon>
    </lineage>
</organism>
<comment type="similarity">
    <text evidence="3 11">Belongs to the COPE family.</text>
</comment>
<evidence type="ECO:0000256" key="4">
    <source>
        <dbReference type="ARBA" id="ARBA00022448"/>
    </source>
</evidence>
<reference evidence="12 13" key="1">
    <citation type="submission" date="2015-04" db="EMBL/GenBank/DDBJ databases">
        <title>Complete genome sequence of Schizopora paradoxa KUC8140, a cosmopolitan wood degrader in East Asia.</title>
        <authorList>
            <consortium name="DOE Joint Genome Institute"/>
            <person name="Min B."/>
            <person name="Park H."/>
            <person name="Jang Y."/>
            <person name="Kim J.-J."/>
            <person name="Kim K.H."/>
            <person name="Pangilinan J."/>
            <person name="Lipzen A."/>
            <person name="Riley R."/>
            <person name="Grigoriev I.V."/>
            <person name="Spatafora J.W."/>
            <person name="Choi I.-G."/>
        </authorList>
    </citation>
    <scope>NUCLEOTIDE SEQUENCE [LARGE SCALE GENOMIC DNA]</scope>
    <source>
        <strain evidence="12 13">KUC8140</strain>
    </source>
</reference>
<keyword evidence="7 11" id="KW-0653">Protein transport</keyword>
<gene>
    <name evidence="12" type="ORF">SCHPADRAFT_834954</name>
</gene>
<evidence type="ECO:0000256" key="9">
    <source>
        <dbReference type="ARBA" id="ARBA00023136"/>
    </source>
</evidence>
<dbReference type="Proteomes" id="UP000053477">
    <property type="component" value="Unassembled WGS sequence"/>
</dbReference>
<proteinExistence type="inferred from homology"/>
<keyword evidence="8 11" id="KW-0333">Golgi apparatus</keyword>
<evidence type="ECO:0000256" key="3">
    <source>
        <dbReference type="ARBA" id="ARBA00008827"/>
    </source>
</evidence>
<evidence type="ECO:0000313" key="12">
    <source>
        <dbReference type="EMBL" id="KLO08745.1"/>
    </source>
</evidence>
<accession>A0A0H2RA40</accession>
<dbReference type="PANTHER" id="PTHR10805">
    <property type="entry name" value="COATOMER SUBUNIT EPSILON"/>
    <property type="match status" value="1"/>
</dbReference>
<keyword evidence="9 11" id="KW-0472">Membrane</keyword>
<dbReference type="InterPro" id="IPR011990">
    <property type="entry name" value="TPR-like_helical_dom_sf"/>
</dbReference>
<evidence type="ECO:0000256" key="10">
    <source>
        <dbReference type="ARBA" id="ARBA00023329"/>
    </source>
</evidence>
<evidence type="ECO:0000313" key="13">
    <source>
        <dbReference type="Proteomes" id="UP000053477"/>
    </source>
</evidence>
<dbReference type="GO" id="GO:0000139">
    <property type="term" value="C:Golgi membrane"/>
    <property type="evidence" value="ECO:0007669"/>
    <property type="project" value="UniProtKB-SubCell"/>
</dbReference>
<dbReference type="FunCoup" id="A0A0H2RA40">
    <property type="interactions" value="281"/>
</dbReference>
<evidence type="ECO:0000256" key="6">
    <source>
        <dbReference type="ARBA" id="ARBA00022892"/>
    </source>
</evidence>
<dbReference type="GO" id="GO:0005198">
    <property type="term" value="F:structural molecule activity"/>
    <property type="evidence" value="ECO:0007669"/>
    <property type="project" value="UniProtKB-UniRule"/>
</dbReference>
<keyword evidence="10 11" id="KW-0968">Cytoplasmic vesicle</keyword>
<dbReference type="SUPFAM" id="SSF48452">
    <property type="entry name" value="TPR-like"/>
    <property type="match status" value="1"/>
</dbReference>
<evidence type="ECO:0000256" key="1">
    <source>
        <dbReference type="ARBA" id="ARBA00004255"/>
    </source>
</evidence>
<dbReference type="GO" id="GO:0030126">
    <property type="term" value="C:COPI vesicle coat"/>
    <property type="evidence" value="ECO:0007669"/>
    <property type="project" value="TreeGrafter"/>
</dbReference>
<dbReference type="OrthoDB" id="310217at2759"/>
<evidence type="ECO:0000256" key="2">
    <source>
        <dbReference type="ARBA" id="ARBA00004347"/>
    </source>
</evidence>
<dbReference type="GO" id="GO:0006888">
    <property type="term" value="P:endoplasmic reticulum to Golgi vesicle-mediated transport"/>
    <property type="evidence" value="ECO:0007669"/>
    <property type="project" value="TreeGrafter"/>
</dbReference>
<evidence type="ECO:0000256" key="11">
    <source>
        <dbReference type="PIRNR" id="PIRNR016478"/>
    </source>
</evidence>
<dbReference type="Pfam" id="PF04733">
    <property type="entry name" value="Coatomer_E"/>
    <property type="match status" value="1"/>
</dbReference>
<keyword evidence="13" id="KW-1185">Reference proteome</keyword>
<protein>
    <recommendedName>
        <fullName evidence="11">Coatomer subunit epsilon</fullName>
    </recommendedName>
</protein>
<dbReference type="InParanoid" id="A0A0H2RA40"/>
<name>A0A0H2RA40_9AGAM</name>
<dbReference type="GO" id="GO:0006891">
    <property type="term" value="P:intra-Golgi vesicle-mediated transport"/>
    <property type="evidence" value="ECO:0007669"/>
    <property type="project" value="TreeGrafter"/>
</dbReference>
<comment type="function">
    <text evidence="11">The coatomer is a cytosolic protein complex that binds to dilysine motifs and reversibly associates with Golgi non-clathrin-coated vesicles, which further mediate biosynthetic protein transport from the ER, via the Golgi up to the trans Golgi network. The coatomer complex is required for budding from Golgi membranes, and is essential for the retrograde Golgi-to-ER transport of dilysine-tagged proteins.</text>
</comment>
<comment type="subcellular location">
    <subcellularLocation>
        <location evidence="2">Cytoplasmic vesicle</location>
        <location evidence="2">COPI-coated vesicle membrane</location>
        <topology evidence="2">Peripheral membrane protein</topology>
        <orientation evidence="2">Cytoplasmic side</orientation>
    </subcellularLocation>
    <subcellularLocation>
        <location evidence="1">Golgi apparatus membrane</location>
        <topology evidence="1">Peripheral membrane protein</topology>
        <orientation evidence="1">Cytoplasmic side</orientation>
    </subcellularLocation>
</comment>
<dbReference type="PANTHER" id="PTHR10805:SF0">
    <property type="entry name" value="COATOMER SUBUNIT EPSILON"/>
    <property type="match status" value="1"/>
</dbReference>
<sequence length="312" mass="33760">MDSSDFYNVKQQFTLGAYKTVADLTLPDENSPEYSKFLLYKIRATLALGRSSDVENLVPKNTEEPSLKAISALARYLSAQASGASRDEILEELRDLCVEVEGDDVEEGDRGLVKVFAGTAFAREGEIEEGLETLGAGGSSENLEATALIVQIYLSIDRPDLAKKEYERALKWAEDDLLLQSIEASIGLVTGADGYSNSFSYYSEQLGNPSLSSPHLLTSRAVTRLLRGEVAEAKSDLEEALHAGEDEETLMASVVAAGLQPTKKGEADELFAELAKKFPSCPMVKDVTEKSSLFDSCITNFTIPPPAIAGRA</sequence>
<keyword evidence="4 11" id="KW-0813">Transport</keyword>
<dbReference type="Gene3D" id="1.25.40.10">
    <property type="entry name" value="Tetratricopeptide repeat domain"/>
    <property type="match status" value="1"/>
</dbReference>
<keyword evidence="5 11" id="KW-0963">Cytoplasm</keyword>
<dbReference type="STRING" id="27342.A0A0H2RA40"/>
<dbReference type="AlphaFoldDB" id="A0A0H2RA40"/>
<dbReference type="EMBL" id="KQ086079">
    <property type="protein sequence ID" value="KLO08745.1"/>
    <property type="molecule type" value="Genomic_DNA"/>
</dbReference>
<evidence type="ECO:0000256" key="5">
    <source>
        <dbReference type="ARBA" id="ARBA00022490"/>
    </source>
</evidence>
<dbReference type="GO" id="GO:0015031">
    <property type="term" value="P:protein transport"/>
    <property type="evidence" value="ECO:0007669"/>
    <property type="project" value="UniProtKB-UniRule"/>
</dbReference>
<evidence type="ECO:0000256" key="8">
    <source>
        <dbReference type="ARBA" id="ARBA00023034"/>
    </source>
</evidence>
<keyword evidence="6 11" id="KW-0931">ER-Golgi transport</keyword>
<dbReference type="InterPro" id="IPR006822">
    <property type="entry name" value="Coatomer_esu"/>
</dbReference>
<evidence type="ECO:0000256" key="7">
    <source>
        <dbReference type="ARBA" id="ARBA00022927"/>
    </source>
</evidence>